<dbReference type="SUPFAM" id="SSF56112">
    <property type="entry name" value="Protein kinase-like (PK-like)"/>
    <property type="match status" value="2"/>
</dbReference>
<dbReference type="InterPro" id="IPR000719">
    <property type="entry name" value="Prot_kinase_dom"/>
</dbReference>
<feature type="domain" description="Protein kinase" evidence="1">
    <location>
        <begin position="80"/>
        <end position="492"/>
    </location>
</feature>
<protein>
    <recommendedName>
        <fullName evidence="1">Protein kinase domain-containing protein</fullName>
    </recommendedName>
</protein>
<dbReference type="InterPro" id="IPR050167">
    <property type="entry name" value="Ser_Thr_protein_kinase"/>
</dbReference>
<dbReference type="PROSITE" id="PS50011">
    <property type="entry name" value="PROTEIN_KINASE_DOM"/>
    <property type="match status" value="1"/>
</dbReference>
<dbReference type="Gene3D" id="1.10.510.10">
    <property type="entry name" value="Transferase(Phosphotransferase) domain 1"/>
    <property type="match status" value="2"/>
</dbReference>
<dbReference type="Proteomes" id="UP000266861">
    <property type="component" value="Unassembled WGS sequence"/>
</dbReference>
<evidence type="ECO:0000259" key="1">
    <source>
        <dbReference type="PROSITE" id="PS50011"/>
    </source>
</evidence>
<dbReference type="AlphaFoldDB" id="A0A397J7M9"/>
<dbReference type="InterPro" id="IPR001245">
    <property type="entry name" value="Ser-Thr/Tyr_kinase_cat_dom"/>
</dbReference>
<accession>A0A397J7M9</accession>
<comment type="caution">
    <text evidence="2">The sequence shown here is derived from an EMBL/GenBank/DDBJ whole genome shotgun (WGS) entry which is preliminary data.</text>
</comment>
<dbReference type="EMBL" id="PQFF01000079">
    <property type="protein sequence ID" value="RHZ84349.1"/>
    <property type="molecule type" value="Genomic_DNA"/>
</dbReference>
<proteinExistence type="predicted"/>
<organism evidence="2 3">
    <name type="scientific">Diversispora epigaea</name>
    <dbReference type="NCBI Taxonomy" id="1348612"/>
    <lineage>
        <taxon>Eukaryota</taxon>
        <taxon>Fungi</taxon>
        <taxon>Fungi incertae sedis</taxon>
        <taxon>Mucoromycota</taxon>
        <taxon>Glomeromycotina</taxon>
        <taxon>Glomeromycetes</taxon>
        <taxon>Diversisporales</taxon>
        <taxon>Diversisporaceae</taxon>
        <taxon>Diversispora</taxon>
    </lineage>
</organism>
<dbReference type="InterPro" id="IPR011009">
    <property type="entry name" value="Kinase-like_dom_sf"/>
</dbReference>
<sequence length="607" mass="70757">MFPKMRRTQYCPAGHSSKDFAYSDRQNHIYSGICDLCTKERFIQELKTCSSGNAKIDKILQESQINNPYNNLQWMPYDNFQNINHKVDCSRGSVYSAKLKNGRKECWNFLNQEWEYELIGHKVALKEITDSRYDIAGFLKTKSIYNRKGYVVEYYGFSKNPSTQNYIFVMNLFDDDLHGFLNRAYLDLEWKLKIDILLSMICGLRSLHAKNYVHCNFHSRNTLVCDYFDEYYNSDIIGVSIDFDSCKLENDLILNSDHKNNETYGSIPYIPPEVLRGNKFTIEGDVYSFGGIMYELVTAQRPFADQAHDTYLMIDICNEWKLKIDILLSMICGLRSLHAKNYVHCNFHSRNTLVCDYFDEYYNSDIIGVSIDFDSCKLENDLILNSDHKNNETYGSIPYIPPEVLRGNKFTIEGDVYSFGGIMYELVTAQRPFADQAHDTYLMMDICNGVRPKVPDFILNWIPEWYLDLMYRCWSDDPSERPTTYELANLFYDISVKLYDNIVDDNVTRQLKIADENKQNTSKSQKQELFSHLSKLHPQSCYSSRYIHTLHELHYSLEEIKCGKSSDPNLLLKSNESTTSSVNTHNIDCKTIIQSVQENIIRFCIVL</sequence>
<evidence type="ECO:0000313" key="3">
    <source>
        <dbReference type="Proteomes" id="UP000266861"/>
    </source>
</evidence>
<keyword evidence="3" id="KW-1185">Reference proteome</keyword>
<dbReference type="PANTHER" id="PTHR23257">
    <property type="entry name" value="SERINE-THREONINE PROTEIN KINASE"/>
    <property type="match status" value="1"/>
</dbReference>
<dbReference type="GO" id="GO:0005524">
    <property type="term" value="F:ATP binding"/>
    <property type="evidence" value="ECO:0007669"/>
    <property type="project" value="InterPro"/>
</dbReference>
<dbReference type="GO" id="GO:0005737">
    <property type="term" value="C:cytoplasm"/>
    <property type="evidence" value="ECO:0007669"/>
    <property type="project" value="TreeGrafter"/>
</dbReference>
<dbReference type="GO" id="GO:0007165">
    <property type="term" value="P:signal transduction"/>
    <property type="evidence" value="ECO:0007669"/>
    <property type="project" value="TreeGrafter"/>
</dbReference>
<reference evidence="2 3" key="1">
    <citation type="submission" date="2018-08" db="EMBL/GenBank/DDBJ databases">
        <title>Genome and evolution of the arbuscular mycorrhizal fungus Diversispora epigaea (formerly Glomus versiforme) and its bacterial endosymbionts.</title>
        <authorList>
            <person name="Sun X."/>
            <person name="Fei Z."/>
            <person name="Harrison M."/>
        </authorList>
    </citation>
    <scope>NUCLEOTIDE SEQUENCE [LARGE SCALE GENOMIC DNA]</scope>
    <source>
        <strain evidence="2 3">IT104</strain>
    </source>
</reference>
<dbReference type="Pfam" id="PF07714">
    <property type="entry name" value="PK_Tyr_Ser-Thr"/>
    <property type="match status" value="2"/>
</dbReference>
<name>A0A397J7M9_9GLOM</name>
<dbReference type="OrthoDB" id="2490842at2759"/>
<dbReference type="GO" id="GO:0004672">
    <property type="term" value="F:protein kinase activity"/>
    <property type="evidence" value="ECO:0007669"/>
    <property type="project" value="InterPro"/>
</dbReference>
<gene>
    <name evidence="2" type="ORF">Glove_83g43</name>
</gene>
<evidence type="ECO:0000313" key="2">
    <source>
        <dbReference type="EMBL" id="RHZ84349.1"/>
    </source>
</evidence>
<dbReference type="STRING" id="1348612.A0A397J7M9"/>